<dbReference type="RefSeq" id="WP_129186787.1">
    <property type="nucleotide sequence ID" value="NZ_CP035493.1"/>
</dbReference>
<name>A0A4P6F804_9MICO</name>
<feature type="region of interest" description="Disordered" evidence="1">
    <location>
        <begin position="45"/>
        <end position="70"/>
    </location>
</feature>
<accession>A0A4P6F804</accession>
<dbReference type="EMBL" id="CP035493">
    <property type="protein sequence ID" value="QAY69387.1"/>
    <property type="molecule type" value="Genomic_DNA"/>
</dbReference>
<evidence type="ECO:0000313" key="3">
    <source>
        <dbReference type="Proteomes" id="UP000292118"/>
    </source>
</evidence>
<keyword evidence="3" id="KW-1185">Reference proteome</keyword>
<dbReference type="Proteomes" id="UP000292118">
    <property type="component" value="Chromosome"/>
</dbReference>
<dbReference type="AlphaFoldDB" id="A0A4P6F804"/>
<evidence type="ECO:0000256" key="1">
    <source>
        <dbReference type="SAM" id="MobiDB-lite"/>
    </source>
</evidence>
<evidence type="ECO:0000313" key="2">
    <source>
        <dbReference type="EMBL" id="QAY69387.1"/>
    </source>
</evidence>
<gene>
    <name evidence="2" type="ORF">ET471_04460</name>
</gene>
<proteinExistence type="predicted"/>
<reference evidence="2 3" key="1">
    <citation type="submission" date="2019-01" db="EMBL/GenBank/DDBJ databases">
        <title>Genome sequencing of strain FW10M-9.</title>
        <authorList>
            <person name="Heo J."/>
            <person name="Kim S.-J."/>
            <person name="Kim J.-S."/>
            <person name="Hong S.-B."/>
            <person name="Kwon S.-W."/>
        </authorList>
    </citation>
    <scope>NUCLEOTIDE SEQUENCE [LARGE SCALE GENOMIC DNA]</scope>
    <source>
        <strain evidence="2 3">FW10M-9</strain>
    </source>
</reference>
<sequence>MRRKHVTLAAATVAALAIPTIIASTGVSGALWSQQATLSMPSVTIKHAGPAEPTDPPTPPVEPPRTGTATCTVGSVPSYNIMITWNVLRTMQPLSTAYHVVLRTSSDQYLLEDHGLSGDSPQYSLSIDNALHSGWVVDKTPQDVHVVVRDADGKDIDSVIVTVDRAPYGAITFYGCAV</sequence>
<organism evidence="2 3">
    <name type="scientific">Xylanimonas protaetiae</name>
    <dbReference type="NCBI Taxonomy" id="2509457"/>
    <lineage>
        <taxon>Bacteria</taxon>
        <taxon>Bacillati</taxon>
        <taxon>Actinomycetota</taxon>
        <taxon>Actinomycetes</taxon>
        <taxon>Micrococcales</taxon>
        <taxon>Promicromonosporaceae</taxon>
        <taxon>Xylanimonas</taxon>
    </lineage>
</organism>
<feature type="compositionally biased region" description="Pro residues" evidence="1">
    <location>
        <begin position="53"/>
        <end position="63"/>
    </location>
</feature>
<protein>
    <submittedName>
        <fullName evidence="2">Uncharacterized protein</fullName>
    </submittedName>
</protein>
<dbReference type="KEGG" id="xya:ET471_04460"/>